<dbReference type="SUPFAM" id="SSF50978">
    <property type="entry name" value="WD40 repeat-like"/>
    <property type="match status" value="1"/>
</dbReference>
<feature type="non-terminal residue" evidence="1">
    <location>
        <position position="152"/>
    </location>
</feature>
<name>A0AA38LE26_TAXCH</name>
<dbReference type="Proteomes" id="UP000824469">
    <property type="component" value="Unassembled WGS sequence"/>
</dbReference>
<organism evidence="1 2">
    <name type="scientific">Taxus chinensis</name>
    <name type="common">Chinese yew</name>
    <name type="synonym">Taxus wallichiana var. chinensis</name>
    <dbReference type="NCBI Taxonomy" id="29808"/>
    <lineage>
        <taxon>Eukaryota</taxon>
        <taxon>Viridiplantae</taxon>
        <taxon>Streptophyta</taxon>
        <taxon>Embryophyta</taxon>
        <taxon>Tracheophyta</taxon>
        <taxon>Spermatophyta</taxon>
        <taxon>Pinopsida</taxon>
        <taxon>Pinidae</taxon>
        <taxon>Conifers II</taxon>
        <taxon>Cupressales</taxon>
        <taxon>Taxaceae</taxon>
        <taxon>Taxus</taxon>
    </lineage>
</organism>
<keyword evidence="2" id="KW-1185">Reference proteome</keyword>
<dbReference type="AlphaFoldDB" id="A0AA38LE26"/>
<sequence length="152" mass="16866">DAEGELRIWDLARYKTLSSFRIHSPAAGVIGIATSPLFENKIISQGRDGTVKCWEFRDGSLSRQPLFTVKTNAYHFCKLGLIKNAKDSPQAGKSSPTYIYQNENHILRVQGVDVSKGNRETAEKTSDAEEENHKVVYTCTDCSSGHPSMVDT</sequence>
<dbReference type="InterPro" id="IPR036322">
    <property type="entry name" value="WD40_repeat_dom_sf"/>
</dbReference>
<accession>A0AA38LE26</accession>
<evidence type="ECO:0000313" key="2">
    <source>
        <dbReference type="Proteomes" id="UP000824469"/>
    </source>
</evidence>
<feature type="non-terminal residue" evidence="1">
    <location>
        <position position="1"/>
    </location>
</feature>
<proteinExistence type="predicted"/>
<reference evidence="1 2" key="1">
    <citation type="journal article" date="2021" name="Nat. Plants">
        <title>The Taxus genome provides insights into paclitaxel biosynthesis.</title>
        <authorList>
            <person name="Xiong X."/>
            <person name="Gou J."/>
            <person name="Liao Q."/>
            <person name="Li Y."/>
            <person name="Zhou Q."/>
            <person name="Bi G."/>
            <person name="Li C."/>
            <person name="Du R."/>
            <person name="Wang X."/>
            <person name="Sun T."/>
            <person name="Guo L."/>
            <person name="Liang H."/>
            <person name="Lu P."/>
            <person name="Wu Y."/>
            <person name="Zhang Z."/>
            <person name="Ro D.K."/>
            <person name="Shang Y."/>
            <person name="Huang S."/>
            <person name="Yan J."/>
        </authorList>
    </citation>
    <scope>NUCLEOTIDE SEQUENCE [LARGE SCALE GENOMIC DNA]</scope>
    <source>
        <strain evidence="1">Ta-2019</strain>
    </source>
</reference>
<dbReference type="Gene3D" id="2.130.10.10">
    <property type="entry name" value="YVTN repeat-like/Quinoprotein amine dehydrogenase"/>
    <property type="match status" value="1"/>
</dbReference>
<dbReference type="EMBL" id="JAHRHJ020000004">
    <property type="protein sequence ID" value="KAH9318500.1"/>
    <property type="molecule type" value="Genomic_DNA"/>
</dbReference>
<gene>
    <name evidence="1" type="ORF">KI387_020269</name>
</gene>
<comment type="caution">
    <text evidence="1">The sequence shown here is derived from an EMBL/GenBank/DDBJ whole genome shotgun (WGS) entry which is preliminary data.</text>
</comment>
<protein>
    <submittedName>
        <fullName evidence="1">Uncharacterized protein</fullName>
    </submittedName>
</protein>
<dbReference type="InterPro" id="IPR015943">
    <property type="entry name" value="WD40/YVTN_repeat-like_dom_sf"/>
</dbReference>
<evidence type="ECO:0000313" key="1">
    <source>
        <dbReference type="EMBL" id="KAH9318500.1"/>
    </source>
</evidence>